<evidence type="ECO:0000313" key="4">
    <source>
        <dbReference type="EMBL" id="KAG9679695.1"/>
    </source>
</evidence>
<dbReference type="SUPFAM" id="SSF52540">
    <property type="entry name" value="P-loop containing nucleoside triphosphate hydrolases"/>
    <property type="match status" value="1"/>
</dbReference>
<dbReference type="PANTHER" id="PTHR36681:SF3">
    <property type="entry name" value="NUCLEAR GTPASE, GERMINAL CENTER-ASSOCIATED, TANDEM DUPLICATE 3"/>
    <property type="match status" value="1"/>
</dbReference>
<dbReference type="OrthoDB" id="5427350at2759"/>
<comment type="caution">
    <text evidence="4">The sequence shown here is derived from an EMBL/GenBank/DDBJ whole genome shotgun (WGS) entry which is preliminary data.</text>
</comment>
<dbReference type="InterPro" id="IPR027417">
    <property type="entry name" value="P-loop_NTPase"/>
</dbReference>
<dbReference type="Proteomes" id="UP000779574">
    <property type="component" value="Unassembled WGS sequence"/>
</dbReference>
<feature type="non-terminal residue" evidence="4">
    <location>
        <position position="1"/>
    </location>
</feature>
<organism evidence="4 5">
    <name type="scientific">Aureobasidium melanogenum</name>
    <name type="common">Aureobasidium pullulans var. melanogenum</name>
    <dbReference type="NCBI Taxonomy" id="46634"/>
    <lineage>
        <taxon>Eukaryota</taxon>
        <taxon>Fungi</taxon>
        <taxon>Dikarya</taxon>
        <taxon>Ascomycota</taxon>
        <taxon>Pezizomycotina</taxon>
        <taxon>Dothideomycetes</taxon>
        <taxon>Dothideomycetidae</taxon>
        <taxon>Dothideales</taxon>
        <taxon>Saccotheciaceae</taxon>
        <taxon>Aureobasidium</taxon>
    </lineage>
</organism>
<dbReference type="Gene3D" id="3.40.50.300">
    <property type="entry name" value="P-loop containing nucleotide triphosphate hydrolases"/>
    <property type="match status" value="2"/>
</dbReference>
<protein>
    <submittedName>
        <fullName evidence="4">Uncharacterized protein</fullName>
    </submittedName>
</protein>
<dbReference type="Pfam" id="PF00350">
    <property type="entry name" value="Dynamin_N"/>
    <property type="match status" value="1"/>
</dbReference>
<dbReference type="InterPro" id="IPR045063">
    <property type="entry name" value="Dynamin_N"/>
</dbReference>
<dbReference type="EMBL" id="JAHFXF010000988">
    <property type="protein sequence ID" value="KAG9679695.1"/>
    <property type="molecule type" value="Genomic_DNA"/>
</dbReference>
<feature type="domain" description="Dynamin N-terminal" evidence="2">
    <location>
        <begin position="83"/>
        <end position="358"/>
    </location>
</feature>
<accession>A0A9P8E4H0</accession>
<name>A0A9P8E4H0_AURME</name>
<dbReference type="AlphaFoldDB" id="A0A9P8E4H0"/>
<feature type="coiled-coil region" evidence="1">
    <location>
        <begin position="376"/>
        <end position="403"/>
    </location>
</feature>
<evidence type="ECO:0000259" key="3">
    <source>
        <dbReference type="Pfam" id="PF24564"/>
    </source>
</evidence>
<evidence type="ECO:0000256" key="1">
    <source>
        <dbReference type="SAM" id="Coils"/>
    </source>
</evidence>
<proteinExistence type="predicted"/>
<evidence type="ECO:0000313" key="5">
    <source>
        <dbReference type="Proteomes" id="UP000779574"/>
    </source>
</evidence>
<dbReference type="PANTHER" id="PTHR36681">
    <property type="entry name" value="NUCLEAR GTPASE, GERMINAL CENTER-ASSOCIATED, TANDEM DUPLICATE 3"/>
    <property type="match status" value="1"/>
</dbReference>
<reference evidence="4" key="2">
    <citation type="submission" date="2021-08" db="EMBL/GenBank/DDBJ databases">
        <authorList>
            <person name="Gostincar C."/>
            <person name="Sun X."/>
            <person name="Song Z."/>
            <person name="Gunde-Cimerman N."/>
        </authorList>
    </citation>
    <scope>NUCLEOTIDE SEQUENCE</scope>
    <source>
        <strain evidence="4">EXF-9911</strain>
    </source>
</reference>
<sequence length="848" mass="96495">MASTLKMEHDDDMIAAYDVNNEQLPNCPTYHPSFKLVTENFDEIHRLLREPLDEGDYTDSNVEGLKSLLKTRSKTRFPDEVRIALVGDMASGKSSLINSLLSVGILARKGDTGTSCTWVIQEFRATLPKQSTPFRAEIEYYSEAELEAVITFLFKEAYASLPSSRAGSEALDDEIENRNVSGLTAIKTIQALFCDRPECASEEAITGLLSEASGETDKNVIQKMVLWSRELIRKHAKQDDGLISVIEHTTTQGLLQKLREYTFNGADEEEFAEPVVSPWPLIKKITFGLDSPMLNDGVILMDLPGVHDSNSTRRRTVGKALAACTHYLVVAQIDRAQDDDTVTKYFAEGHNKKGSGRVIAAITNSDRIDGDMRNGNAEQQKQMEETKEKILSITGELDQIRAKKKTATREERGEIFEKEEDLHRQLHDAESAQESSKIMFRNKRTVKSLRRTYLYLTGDQRALPIFCVSNKAYEQYQIGFERSDRPVLTLDDTEIPKLRQHLRHATGEGRFNAARFHYEAQLPSLLSSVEIWCFKTHMKRRKELEEIVLEPREACEKVIQDLFTQIRDNIETEILILIKQKEKHWNNEATELCSAWATEHNTRIFRSLLKGQGYRKGTKAKPEISWNRELARIMAQSLSPRCDKILDLLTDMESAVALDFESPLSGVIEKVTADPEVVLMALSLFLKKVEQQKPLMRNAVRECFRILRRRLKTWIFDLTTNTENSIISECKEDVYRSAHAIAGSNPHMKRRAKLLDGIVGDASLWMAVHARASDRIGEILERRQRIFEKHVFAILTDIVVAFQASFSDKETEDAAETVLREQLTSNLKKAKEIYDGPLTKAMRECKEL</sequence>
<reference evidence="4" key="1">
    <citation type="journal article" date="2021" name="J Fungi (Basel)">
        <title>Virulence traits and population genomics of the black yeast Aureobasidium melanogenum.</title>
        <authorList>
            <person name="Cernosa A."/>
            <person name="Sun X."/>
            <person name="Gostincar C."/>
            <person name="Fang C."/>
            <person name="Gunde-Cimerman N."/>
            <person name="Song Z."/>
        </authorList>
    </citation>
    <scope>NUCLEOTIDE SEQUENCE</scope>
    <source>
        <strain evidence="4">EXF-9911</strain>
    </source>
</reference>
<dbReference type="Pfam" id="PF24564">
    <property type="entry name" value="DUF7605"/>
    <property type="match status" value="1"/>
</dbReference>
<gene>
    <name evidence="4" type="ORF">KCU76_g15282</name>
</gene>
<keyword evidence="1" id="KW-0175">Coiled coil</keyword>
<dbReference type="InterPro" id="IPR056024">
    <property type="entry name" value="DUF7605"/>
</dbReference>
<evidence type="ECO:0000259" key="2">
    <source>
        <dbReference type="Pfam" id="PF00350"/>
    </source>
</evidence>
<feature type="domain" description="DUF7605" evidence="3">
    <location>
        <begin position="580"/>
        <end position="754"/>
    </location>
</feature>